<keyword evidence="5" id="KW-0547">Nucleotide-binding</keyword>
<evidence type="ECO:0000259" key="12">
    <source>
        <dbReference type="PROSITE" id="PS50893"/>
    </source>
</evidence>
<keyword evidence="7" id="KW-0788">Thiol protease</keyword>
<dbReference type="Pfam" id="PF00005">
    <property type="entry name" value="ABC_tran"/>
    <property type="match status" value="1"/>
</dbReference>
<evidence type="ECO:0000313" key="15">
    <source>
        <dbReference type="EMBL" id="MBE9042538.1"/>
    </source>
</evidence>
<evidence type="ECO:0000256" key="4">
    <source>
        <dbReference type="ARBA" id="ARBA00022692"/>
    </source>
</evidence>
<feature type="transmembrane region" description="Helical" evidence="11">
    <location>
        <begin position="275"/>
        <end position="300"/>
    </location>
</feature>
<dbReference type="CDD" id="cd18570">
    <property type="entry name" value="ABC_6TM_PCAT1_LagD_like"/>
    <property type="match status" value="1"/>
</dbReference>
<dbReference type="Pfam" id="PF00664">
    <property type="entry name" value="ABC_membrane"/>
    <property type="match status" value="1"/>
</dbReference>
<keyword evidence="7" id="KW-0645">Protease</keyword>
<dbReference type="AlphaFoldDB" id="A0A928W253"/>
<keyword evidence="16" id="KW-1185">Reference proteome</keyword>
<evidence type="ECO:0000256" key="7">
    <source>
        <dbReference type="ARBA" id="ARBA00022807"/>
    </source>
</evidence>
<gene>
    <name evidence="15" type="ORF">IQ235_17345</name>
</gene>
<keyword evidence="10 11" id="KW-0472">Membrane</keyword>
<keyword evidence="9 11" id="KW-1133">Transmembrane helix</keyword>
<dbReference type="InterPro" id="IPR005074">
    <property type="entry name" value="Peptidase_C39"/>
</dbReference>
<dbReference type="RefSeq" id="WP_264322699.1">
    <property type="nucleotide sequence ID" value="NZ_JADEXN010000378.1"/>
</dbReference>
<dbReference type="PROSITE" id="PS00211">
    <property type="entry name" value="ABC_TRANSPORTER_1"/>
    <property type="match status" value="1"/>
</dbReference>
<dbReference type="PANTHER" id="PTHR43394:SF1">
    <property type="entry name" value="ATP-BINDING CASSETTE SUB-FAMILY B MEMBER 10, MITOCHONDRIAL"/>
    <property type="match status" value="1"/>
</dbReference>
<feature type="domain" description="ABC transporter" evidence="12">
    <location>
        <begin position="482"/>
        <end position="716"/>
    </location>
</feature>
<evidence type="ECO:0000256" key="9">
    <source>
        <dbReference type="ARBA" id="ARBA00022989"/>
    </source>
</evidence>
<dbReference type="InterPro" id="IPR017871">
    <property type="entry name" value="ABC_transporter-like_CS"/>
</dbReference>
<dbReference type="PROSITE" id="PS50990">
    <property type="entry name" value="PEPTIDASE_C39"/>
    <property type="match status" value="1"/>
</dbReference>
<dbReference type="GO" id="GO:0006508">
    <property type="term" value="P:proteolysis"/>
    <property type="evidence" value="ECO:0007669"/>
    <property type="project" value="InterPro"/>
</dbReference>
<dbReference type="InterPro" id="IPR039421">
    <property type="entry name" value="Type_1_exporter"/>
</dbReference>
<dbReference type="InterPro" id="IPR003439">
    <property type="entry name" value="ABC_transporter-like_ATP-bd"/>
</dbReference>
<dbReference type="SUPFAM" id="SSF90123">
    <property type="entry name" value="ABC transporter transmembrane region"/>
    <property type="match status" value="1"/>
</dbReference>
<dbReference type="SUPFAM" id="SSF52540">
    <property type="entry name" value="P-loop containing nucleoside triphosphate hydrolases"/>
    <property type="match status" value="1"/>
</dbReference>
<evidence type="ECO:0000259" key="14">
    <source>
        <dbReference type="PROSITE" id="PS50990"/>
    </source>
</evidence>
<feature type="transmembrane region" description="Helical" evidence="11">
    <location>
        <begin position="169"/>
        <end position="189"/>
    </location>
</feature>
<dbReference type="InterPro" id="IPR036640">
    <property type="entry name" value="ABC1_TM_sf"/>
</dbReference>
<dbReference type="Gene3D" id="3.40.50.300">
    <property type="entry name" value="P-loop containing nucleotide triphosphate hydrolases"/>
    <property type="match status" value="1"/>
</dbReference>
<dbReference type="PROSITE" id="PS50893">
    <property type="entry name" value="ABC_TRANSPORTER_2"/>
    <property type="match status" value="1"/>
</dbReference>
<evidence type="ECO:0000256" key="2">
    <source>
        <dbReference type="ARBA" id="ARBA00022448"/>
    </source>
</evidence>
<accession>A0A928W253</accession>
<dbReference type="Gene3D" id="1.20.1560.10">
    <property type="entry name" value="ABC transporter type 1, transmembrane domain"/>
    <property type="match status" value="1"/>
</dbReference>
<dbReference type="CDD" id="cd02418">
    <property type="entry name" value="Peptidase_C39B"/>
    <property type="match status" value="1"/>
</dbReference>
<dbReference type="Gene3D" id="3.90.70.10">
    <property type="entry name" value="Cysteine proteinases"/>
    <property type="match status" value="1"/>
</dbReference>
<evidence type="ECO:0000256" key="11">
    <source>
        <dbReference type="SAM" id="Phobius"/>
    </source>
</evidence>
<dbReference type="GO" id="GO:0008234">
    <property type="term" value="F:cysteine-type peptidase activity"/>
    <property type="evidence" value="ECO:0007669"/>
    <property type="project" value="UniProtKB-KW"/>
</dbReference>
<evidence type="ECO:0000256" key="1">
    <source>
        <dbReference type="ARBA" id="ARBA00004651"/>
    </source>
</evidence>
<feature type="domain" description="Peptidase C39" evidence="14">
    <location>
        <begin position="10"/>
        <end position="132"/>
    </location>
</feature>
<comment type="subcellular location">
    <subcellularLocation>
        <location evidence="1">Cell membrane</location>
        <topology evidence="1">Multi-pass membrane protein</topology>
    </subcellularLocation>
</comment>
<dbReference type="Pfam" id="PF03412">
    <property type="entry name" value="Peptidase_C39"/>
    <property type="match status" value="1"/>
</dbReference>
<evidence type="ECO:0000256" key="3">
    <source>
        <dbReference type="ARBA" id="ARBA00022475"/>
    </source>
</evidence>
<dbReference type="GO" id="GO:0005524">
    <property type="term" value="F:ATP binding"/>
    <property type="evidence" value="ECO:0007669"/>
    <property type="project" value="UniProtKB-KW"/>
</dbReference>
<dbReference type="Proteomes" id="UP000621799">
    <property type="component" value="Unassembled WGS sequence"/>
</dbReference>
<keyword evidence="4 11" id="KW-0812">Transmembrane</keyword>
<dbReference type="GO" id="GO:0015421">
    <property type="term" value="F:ABC-type oligopeptide transporter activity"/>
    <property type="evidence" value="ECO:0007669"/>
    <property type="project" value="TreeGrafter"/>
</dbReference>
<feature type="transmembrane region" description="Helical" evidence="11">
    <location>
        <begin position="306"/>
        <end position="326"/>
    </location>
</feature>
<dbReference type="GO" id="GO:0005886">
    <property type="term" value="C:plasma membrane"/>
    <property type="evidence" value="ECO:0007669"/>
    <property type="project" value="UniProtKB-SubCell"/>
</dbReference>
<feature type="domain" description="ABC transmembrane type-1" evidence="13">
    <location>
        <begin position="168"/>
        <end position="447"/>
    </location>
</feature>
<feature type="transmembrane region" description="Helical" evidence="11">
    <location>
        <begin position="201"/>
        <end position="222"/>
    </location>
</feature>
<reference evidence="15" key="1">
    <citation type="submission" date="2020-10" db="EMBL/GenBank/DDBJ databases">
        <authorList>
            <person name="Castelo-Branco R."/>
            <person name="Eusebio N."/>
            <person name="Adriana R."/>
            <person name="Vieira A."/>
            <person name="Brugerolle De Fraissinette N."/>
            <person name="Rezende De Castro R."/>
            <person name="Schneider M.P."/>
            <person name="Vasconcelos V."/>
            <person name="Leao P.N."/>
        </authorList>
    </citation>
    <scope>NUCLEOTIDE SEQUENCE</scope>
    <source>
        <strain evidence="15">LEGE 11467</strain>
    </source>
</reference>
<evidence type="ECO:0000256" key="8">
    <source>
        <dbReference type="ARBA" id="ARBA00022840"/>
    </source>
</evidence>
<dbReference type="InterPro" id="IPR011527">
    <property type="entry name" value="ABC1_TM_dom"/>
</dbReference>
<evidence type="ECO:0000256" key="5">
    <source>
        <dbReference type="ARBA" id="ARBA00022741"/>
    </source>
</evidence>
<keyword evidence="6" id="KW-0378">Hydrolase</keyword>
<dbReference type="PANTHER" id="PTHR43394">
    <property type="entry name" value="ATP-DEPENDENT PERMEASE MDL1, MITOCHONDRIAL"/>
    <property type="match status" value="1"/>
</dbReference>
<dbReference type="SMART" id="SM00382">
    <property type="entry name" value="AAA"/>
    <property type="match status" value="1"/>
</dbReference>
<comment type="caution">
    <text evidence="15">The sequence shown here is derived from an EMBL/GenBank/DDBJ whole genome shotgun (WGS) entry which is preliminary data.</text>
</comment>
<dbReference type="EMBL" id="JADEXN010000378">
    <property type="protein sequence ID" value="MBE9042538.1"/>
    <property type="molecule type" value="Genomic_DNA"/>
</dbReference>
<dbReference type="InterPro" id="IPR027417">
    <property type="entry name" value="P-loop_NTPase"/>
</dbReference>
<sequence length="716" mass="78917">MKSKYAVFLQHSETDCGAACLGAIAKHYGQTLTLNKIREMVGTGQQGTTLLGLQRGAEALGFNARSVRAAPAVLDRLSEAPLPAIIHWKGYHWVVLHGKDKKGYAIADPAVGLRHVSKAELKESWTDWILLLLEPDPARFSTRSTEDVKGWERFWRPVLQYRGLLSQVLLFNLAVGLLSVATPFLIQFLTDDVLVRGDLNLLNAMILGVVVMTVFASGLQLVQSNLTAHFSQRLELGLMLQFGRKLLRLPLTYYETRRSGEIVSRLRDIQQINQFLAQIVVGLPSQVFIALVSWAVMAFYSMPLTLAATLLSALMSLSTVFFLPTLQRQTRNLLVLDAETQGVLVETFKGAMTLKTTTAGPQFWEELQGRFGRLGNLAFRTNQIGFVNNIFSGFISATGNALLLWFGSYLVINTGLSIGQLLAFITLNGNVATLIRALIGFVDEFTRVKTAVVRLTEVIDHQAESNEKTPKPMVTLAGDAQISCHNVTFHYPGKVDLLDRFSLTLQGGQTIALIGVSGCGKSTLAKLLAGLYPVESGNIQIGGYNLADLDLNCLRQQAILVPQDAHFWSRSIIENFRLGNPNIEFDAIVKACQITGADEFIAGLPDRYQTILGEFGANLSGGQRQRLAIARAIVDRPPMLILDESTSGLDPRSEAEVLDRLLHHRRGMTTLLISHRPRVINRADWIVVLDRGQLVLQGSPETLRSKPGPHQDLLIP</sequence>
<proteinExistence type="predicted"/>
<evidence type="ECO:0000256" key="10">
    <source>
        <dbReference type="ARBA" id="ARBA00023136"/>
    </source>
</evidence>
<keyword evidence="3" id="KW-1003">Cell membrane</keyword>
<organism evidence="15 16">
    <name type="scientific">Zarconia navalis LEGE 11467</name>
    <dbReference type="NCBI Taxonomy" id="1828826"/>
    <lineage>
        <taxon>Bacteria</taxon>
        <taxon>Bacillati</taxon>
        <taxon>Cyanobacteriota</taxon>
        <taxon>Cyanophyceae</taxon>
        <taxon>Oscillatoriophycideae</taxon>
        <taxon>Oscillatoriales</taxon>
        <taxon>Oscillatoriales incertae sedis</taxon>
        <taxon>Zarconia</taxon>
        <taxon>Zarconia navalis</taxon>
    </lineage>
</organism>
<protein>
    <submittedName>
        <fullName evidence="15">Peptidase domain-containing ABC transporter</fullName>
    </submittedName>
</protein>
<evidence type="ECO:0000259" key="13">
    <source>
        <dbReference type="PROSITE" id="PS50929"/>
    </source>
</evidence>
<name>A0A928W253_9CYAN</name>
<keyword evidence="8" id="KW-0067">ATP-binding</keyword>
<dbReference type="FunFam" id="3.40.50.300:FF:000299">
    <property type="entry name" value="ABC transporter ATP-binding protein/permease"/>
    <property type="match status" value="1"/>
</dbReference>
<feature type="transmembrane region" description="Helical" evidence="11">
    <location>
        <begin position="390"/>
        <end position="412"/>
    </location>
</feature>
<dbReference type="InterPro" id="IPR003593">
    <property type="entry name" value="AAA+_ATPase"/>
</dbReference>
<evidence type="ECO:0000256" key="6">
    <source>
        <dbReference type="ARBA" id="ARBA00022801"/>
    </source>
</evidence>
<dbReference type="PROSITE" id="PS50929">
    <property type="entry name" value="ABC_TM1F"/>
    <property type="match status" value="1"/>
</dbReference>
<dbReference type="GO" id="GO:0016887">
    <property type="term" value="F:ATP hydrolysis activity"/>
    <property type="evidence" value="ECO:0007669"/>
    <property type="project" value="InterPro"/>
</dbReference>
<keyword evidence="2" id="KW-0813">Transport</keyword>
<feature type="transmembrane region" description="Helical" evidence="11">
    <location>
        <begin position="418"/>
        <end position="439"/>
    </location>
</feature>
<evidence type="ECO:0000313" key="16">
    <source>
        <dbReference type="Proteomes" id="UP000621799"/>
    </source>
</evidence>